<organism evidence="1 2">
    <name type="scientific">Paenibacillus glycanilyticus</name>
    <dbReference type="NCBI Taxonomy" id="126569"/>
    <lineage>
        <taxon>Bacteria</taxon>
        <taxon>Bacillati</taxon>
        <taxon>Bacillota</taxon>
        <taxon>Bacilli</taxon>
        <taxon>Bacillales</taxon>
        <taxon>Paenibacillaceae</taxon>
        <taxon>Paenibacillus</taxon>
    </lineage>
</organism>
<sequence>MLKYTDPELQKAASLTINDSIRLIEIYRFDNKQIQKQTPWIDSDCVCGVLKLSCNGYHGWAEYLLHGVHKEFDLIRWANVFIQLKGISISEAVVRVKGMEEEWGAERQALIETAVLDLEWNIQHPFAVKRQNREDAQRERAQLIEQSQSYFSF</sequence>
<evidence type="ECO:0000313" key="2">
    <source>
        <dbReference type="Proteomes" id="UP001157114"/>
    </source>
</evidence>
<accession>A0ABQ6G7D5</accession>
<dbReference type="Proteomes" id="UP001157114">
    <property type="component" value="Unassembled WGS sequence"/>
</dbReference>
<reference evidence="1 2" key="1">
    <citation type="submission" date="2023-03" db="EMBL/GenBank/DDBJ databases">
        <title>Draft genome sequence of the bacteria which degrade cell wall of Tricholomamatutake.</title>
        <authorList>
            <person name="Konishi Y."/>
            <person name="Fukuta Y."/>
            <person name="Shirasaka N."/>
        </authorList>
    </citation>
    <scope>NUCLEOTIDE SEQUENCE [LARGE SCALE GENOMIC DNA]</scope>
    <source>
        <strain evidence="2">mu1</strain>
    </source>
</reference>
<keyword evidence="2" id="KW-1185">Reference proteome</keyword>
<gene>
    <name evidence="1" type="ORF">MU1_07040</name>
</gene>
<evidence type="ECO:0000313" key="1">
    <source>
        <dbReference type="EMBL" id="GLX66360.1"/>
    </source>
</evidence>
<proteinExistence type="predicted"/>
<protein>
    <submittedName>
        <fullName evidence="1">Uncharacterized protein</fullName>
    </submittedName>
</protein>
<comment type="caution">
    <text evidence="1">The sequence shown here is derived from an EMBL/GenBank/DDBJ whole genome shotgun (WGS) entry which is preliminary data.</text>
</comment>
<dbReference type="EMBL" id="BSSQ01000002">
    <property type="protein sequence ID" value="GLX66360.1"/>
    <property type="molecule type" value="Genomic_DNA"/>
</dbReference>
<name>A0ABQ6G7D5_9BACL</name>
<dbReference type="RefSeq" id="WP_284237054.1">
    <property type="nucleotide sequence ID" value="NZ_BSSQ01000002.1"/>
</dbReference>